<keyword evidence="5" id="KW-0677">Repeat</keyword>
<evidence type="ECO:0000256" key="5">
    <source>
        <dbReference type="ARBA" id="ARBA00022737"/>
    </source>
</evidence>
<dbReference type="Gene3D" id="1.50.40.10">
    <property type="entry name" value="Mitochondrial carrier domain"/>
    <property type="match status" value="1"/>
</dbReference>
<dbReference type="SUPFAM" id="SSF103506">
    <property type="entry name" value="Mitochondrial carrier"/>
    <property type="match status" value="1"/>
</dbReference>
<comment type="caution">
    <text evidence="13">The sequence shown here is derived from an EMBL/GenBank/DDBJ whole genome shotgun (WGS) entry which is preliminary data.</text>
</comment>
<evidence type="ECO:0000256" key="8">
    <source>
        <dbReference type="ARBA" id="ARBA00023128"/>
    </source>
</evidence>
<protein>
    <submittedName>
        <fullName evidence="13">Uncharacterized protein</fullName>
    </submittedName>
</protein>
<dbReference type="InterPro" id="IPR018108">
    <property type="entry name" value="MCP_transmembrane"/>
</dbReference>
<comment type="subcellular location">
    <subcellularLocation>
        <location evidence="1">Mitochondrion inner membrane</location>
        <topology evidence="1">Multi-pass membrane protein</topology>
    </subcellularLocation>
</comment>
<reference evidence="14" key="1">
    <citation type="journal article" date="2023" name="Commun. Biol.">
        <title>Genome analysis of Parmales, the sister group of diatoms, reveals the evolutionary specialization of diatoms from phago-mixotrophs to photoautotrophs.</title>
        <authorList>
            <person name="Ban H."/>
            <person name="Sato S."/>
            <person name="Yoshikawa S."/>
            <person name="Yamada K."/>
            <person name="Nakamura Y."/>
            <person name="Ichinomiya M."/>
            <person name="Sato N."/>
            <person name="Blanc-Mathieu R."/>
            <person name="Endo H."/>
            <person name="Kuwata A."/>
            <person name="Ogata H."/>
        </authorList>
    </citation>
    <scope>NUCLEOTIDE SEQUENCE [LARGE SCALE GENOMIC DNA]</scope>
    <source>
        <strain evidence="14">NIES 3699</strain>
    </source>
</reference>
<evidence type="ECO:0000256" key="12">
    <source>
        <dbReference type="SAM" id="SignalP"/>
    </source>
</evidence>
<dbReference type="GO" id="GO:0005315">
    <property type="term" value="F:phosphate transmembrane transporter activity"/>
    <property type="evidence" value="ECO:0007669"/>
    <property type="project" value="InterPro"/>
</dbReference>
<keyword evidence="4 10" id="KW-0812">Transmembrane</keyword>
<dbReference type="InterPro" id="IPR044677">
    <property type="entry name" value="SLC25A3/Pic2/Mir1-like"/>
</dbReference>
<keyword evidence="9 10" id="KW-0472">Membrane</keyword>
<gene>
    <name evidence="13" type="ORF">TrVE_jg9094</name>
</gene>
<dbReference type="InterPro" id="IPR002067">
    <property type="entry name" value="MCP"/>
</dbReference>
<keyword evidence="14" id="KW-1185">Reference proteome</keyword>
<dbReference type="Pfam" id="PF00153">
    <property type="entry name" value="Mito_carr"/>
    <property type="match status" value="3"/>
</dbReference>
<proteinExistence type="inferred from homology"/>
<keyword evidence="8" id="KW-0496">Mitochondrion</keyword>
<dbReference type="PANTHER" id="PTHR45671">
    <property type="entry name" value="SOLUTE CARRIER FAMILY 25 (MITOCHONDRIAL CARRIER PHOSPHATE CARRIER), MEMBER 3, LIKE-RELATED-RELATED"/>
    <property type="match status" value="1"/>
</dbReference>
<organism evidence="13 14">
    <name type="scientific">Triparma verrucosa</name>
    <dbReference type="NCBI Taxonomy" id="1606542"/>
    <lineage>
        <taxon>Eukaryota</taxon>
        <taxon>Sar</taxon>
        <taxon>Stramenopiles</taxon>
        <taxon>Ochrophyta</taxon>
        <taxon>Bolidophyceae</taxon>
        <taxon>Parmales</taxon>
        <taxon>Triparmaceae</taxon>
        <taxon>Triparma</taxon>
    </lineage>
</organism>
<dbReference type="PRINTS" id="PR00926">
    <property type="entry name" value="MITOCARRIER"/>
</dbReference>
<evidence type="ECO:0000256" key="11">
    <source>
        <dbReference type="RuleBase" id="RU000488"/>
    </source>
</evidence>
<dbReference type="GO" id="GO:0005743">
    <property type="term" value="C:mitochondrial inner membrane"/>
    <property type="evidence" value="ECO:0007669"/>
    <property type="project" value="UniProtKB-SubCell"/>
</dbReference>
<comment type="similarity">
    <text evidence="2 11">Belongs to the mitochondrial carrier (TC 2.A.29) family.</text>
</comment>
<evidence type="ECO:0000256" key="1">
    <source>
        <dbReference type="ARBA" id="ARBA00004448"/>
    </source>
</evidence>
<dbReference type="AlphaFoldDB" id="A0A9W7BWE7"/>
<evidence type="ECO:0000256" key="9">
    <source>
        <dbReference type="ARBA" id="ARBA00023136"/>
    </source>
</evidence>
<dbReference type="PROSITE" id="PS50920">
    <property type="entry name" value="SOLCAR"/>
    <property type="match status" value="3"/>
</dbReference>
<evidence type="ECO:0000256" key="10">
    <source>
        <dbReference type="PROSITE-ProRule" id="PRU00282"/>
    </source>
</evidence>
<feature type="repeat" description="Solcar" evidence="10">
    <location>
        <begin position="215"/>
        <end position="299"/>
    </location>
</feature>
<evidence type="ECO:0000256" key="4">
    <source>
        <dbReference type="ARBA" id="ARBA00022692"/>
    </source>
</evidence>
<sequence>MQIKSLLVALVAFSAPHAAVAELPDYRYFVAGGVCAACSHGITTPIDVVKTKIQSDPSKYKGKSMLASAKEMVKEEGAGYLLAGLGPTVVGYGVEGAMKFGVYEALKPISQKIIDSKAVAFLVASVVAGAVAAVLLCPMESTRIRLVSDPKFGKGLLDGLPKLIREEGLMSTFDGLAAMLAKQVPYTLGKQVSFDVFAGLLYALAAKFGFEGSEMKFLISFGAAFMASILACLSSQPGDMILTKTYKSAGTGLSFIDVIKSINKDGGLPAFFTGTGARLAHVISIITSQLMIYDVVKVALGLPATGSH</sequence>
<keyword evidence="12" id="KW-0732">Signal</keyword>
<evidence type="ECO:0000256" key="6">
    <source>
        <dbReference type="ARBA" id="ARBA00022792"/>
    </source>
</evidence>
<evidence type="ECO:0000256" key="3">
    <source>
        <dbReference type="ARBA" id="ARBA00022448"/>
    </source>
</evidence>
<dbReference type="Proteomes" id="UP001165160">
    <property type="component" value="Unassembled WGS sequence"/>
</dbReference>
<name>A0A9W7BWE7_9STRA</name>
<evidence type="ECO:0000256" key="7">
    <source>
        <dbReference type="ARBA" id="ARBA00022989"/>
    </source>
</evidence>
<feature type="chain" id="PRO_5040823005" evidence="12">
    <location>
        <begin position="22"/>
        <end position="308"/>
    </location>
</feature>
<keyword evidence="6" id="KW-0999">Mitochondrion inner membrane</keyword>
<accession>A0A9W7BWE7</accession>
<feature type="signal peptide" evidence="12">
    <location>
        <begin position="1"/>
        <end position="21"/>
    </location>
</feature>
<evidence type="ECO:0000256" key="2">
    <source>
        <dbReference type="ARBA" id="ARBA00006375"/>
    </source>
</evidence>
<feature type="repeat" description="Solcar" evidence="10">
    <location>
        <begin position="116"/>
        <end position="200"/>
    </location>
</feature>
<keyword evidence="3 11" id="KW-0813">Transport</keyword>
<keyword evidence="7" id="KW-1133">Transmembrane helix</keyword>
<dbReference type="PANTHER" id="PTHR45671:SF12">
    <property type="entry name" value="MITOCHONDRIAL PHOSPHATE CARRIER PROTEIN"/>
    <property type="match status" value="1"/>
</dbReference>
<evidence type="ECO:0000313" key="13">
    <source>
        <dbReference type="EMBL" id="GMH95355.1"/>
    </source>
</evidence>
<feature type="repeat" description="Solcar" evidence="10">
    <location>
        <begin position="23"/>
        <end position="109"/>
    </location>
</feature>
<evidence type="ECO:0000313" key="14">
    <source>
        <dbReference type="Proteomes" id="UP001165160"/>
    </source>
</evidence>
<dbReference type="InterPro" id="IPR023395">
    <property type="entry name" value="MCP_dom_sf"/>
</dbReference>
<dbReference type="EMBL" id="BRXX01000166">
    <property type="protein sequence ID" value="GMH95355.1"/>
    <property type="molecule type" value="Genomic_DNA"/>
</dbReference>
<dbReference type="GO" id="GO:1990547">
    <property type="term" value="P:mitochondrial phosphate ion transmembrane transport"/>
    <property type="evidence" value="ECO:0007669"/>
    <property type="project" value="InterPro"/>
</dbReference>